<protein>
    <submittedName>
        <fullName evidence="2">Gliding motility-associated lipoprotein GldH</fullName>
    </submittedName>
</protein>
<dbReference type="PROSITE" id="PS51257">
    <property type="entry name" value="PROKAR_LIPOPROTEIN"/>
    <property type="match status" value="1"/>
</dbReference>
<keyword evidence="2" id="KW-0449">Lipoprotein</keyword>
<dbReference type="Pfam" id="PF14109">
    <property type="entry name" value="GldH_lipo"/>
    <property type="match status" value="1"/>
</dbReference>
<name>A0A840EA20_9BACT</name>
<gene>
    <name evidence="2" type="ORF">GGR28_001272</name>
</gene>
<reference evidence="2 3" key="1">
    <citation type="submission" date="2020-08" db="EMBL/GenBank/DDBJ databases">
        <title>Genomic Encyclopedia of Type Strains, Phase IV (KMG-IV): sequencing the most valuable type-strain genomes for metagenomic binning, comparative biology and taxonomic classification.</title>
        <authorList>
            <person name="Goeker M."/>
        </authorList>
    </citation>
    <scope>NUCLEOTIDE SEQUENCE [LARGE SCALE GENOMIC DNA]</scope>
    <source>
        <strain evidence="2 3">DSM 105137</strain>
    </source>
</reference>
<organism evidence="2 3">
    <name type="scientific">Neolewinella aquimaris</name>
    <dbReference type="NCBI Taxonomy" id="1835722"/>
    <lineage>
        <taxon>Bacteria</taxon>
        <taxon>Pseudomonadati</taxon>
        <taxon>Bacteroidota</taxon>
        <taxon>Saprospiria</taxon>
        <taxon>Saprospirales</taxon>
        <taxon>Lewinellaceae</taxon>
        <taxon>Neolewinella</taxon>
    </lineage>
</organism>
<feature type="signal peptide" evidence="1">
    <location>
        <begin position="1"/>
        <end position="19"/>
    </location>
</feature>
<dbReference type="NCBIfam" id="TIGR03511">
    <property type="entry name" value="GldH_lipo"/>
    <property type="match status" value="1"/>
</dbReference>
<accession>A0A840EA20</accession>
<comment type="caution">
    <text evidence="2">The sequence shown here is derived from an EMBL/GenBank/DDBJ whole genome shotgun (WGS) entry which is preliminary data.</text>
</comment>
<evidence type="ECO:0000256" key="1">
    <source>
        <dbReference type="SAM" id="SignalP"/>
    </source>
</evidence>
<evidence type="ECO:0000313" key="3">
    <source>
        <dbReference type="Proteomes" id="UP000576209"/>
    </source>
</evidence>
<sequence length="154" mass="17173">MIRAWSALVLVVALLTACGGPEITFRGHEDFDDTGWAYADSVNFEFPVTDTSGRFDLVLSIDHTTDFPYQNFYVNLRTHLPNGRVLSQPLSLQLANTFGEWQGECEGEACTTDIALQQGTKFTDLGNHRLVVTQFSRDETLSDVTGIGFRIVKH</sequence>
<dbReference type="RefSeq" id="WP_183494896.1">
    <property type="nucleotide sequence ID" value="NZ_JACIFF010000002.1"/>
</dbReference>
<dbReference type="AlphaFoldDB" id="A0A840EA20"/>
<keyword evidence="1" id="KW-0732">Signal</keyword>
<dbReference type="InterPro" id="IPR020018">
    <property type="entry name" value="Motility-assoc_lipoprot_GldH"/>
</dbReference>
<proteinExistence type="predicted"/>
<evidence type="ECO:0000313" key="2">
    <source>
        <dbReference type="EMBL" id="MBB4078659.1"/>
    </source>
</evidence>
<dbReference type="EMBL" id="JACIFF010000002">
    <property type="protein sequence ID" value="MBB4078659.1"/>
    <property type="molecule type" value="Genomic_DNA"/>
</dbReference>
<feature type="chain" id="PRO_5032653878" evidence="1">
    <location>
        <begin position="20"/>
        <end position="154"/>
    </location>
</feature>
<keyword evidence="3" id="KW-1185">Reference proteome</keyword>
<dbReference type="Proteomes" id="UP000576209">
    <property type="component" value="Unassembled WGS sequence"/>
</dbReference>